<evidence type="ECO:0000256" key="1">
    <source>
        <dbReference type="SAM" id="Phobius"/>
    </source>
</evidence>
<keyword evidence="6" id="KW-1185">Reference proteome</keyword>
<dbReference type="EMBL" id="CP030144">
    <property type="protein sequence ID" value="AXR64115.1"/>
    <property type="molecule type" value="Genomic_DNA"/>
</dbReference>
<dbReference type="EMBL" id="CP030144">
    <property type="protein sequence ID" value="AXR64076.1"/>
    <property type="molecule type" value="Genomic_DNA"/>
</dbReference>
<evidence type="ECO:0000313" key="2">
    <source>
        <dbReference type="EMBL" id="AXR64076.1"/>
    </source>
</evidence>
<organism evidence="4 6">
    <name type="scientific">Leptospira mayottensis</name>
    <dbReference type="NCBI Taxonomy" id="1137606"/>
    <lineage>
        <taxon>Bacteria</taxon>
        <taxon>Pseudomonadati</taxon>
        <taxon>Spirochaetota</taxon>
        <taxon>Spirochaetia</taxon>
        <taxon>Leptospirales</taxon>
        <taxon>Leptospiraceae</taxon>
        <taxon>Leptospira</taxon>
    </lineage>
</organism>
<sequence length="80" mass="9365">MSRFTDLRNVFDYPKNIRIKSRIFKTIRRNSFRTELSFCISTSFTYIISLQVSILIGRVIADPTASKFAKEIAYTYISRS</sequence>
<keyword evidence="1" id="KW-1133">Transmembrane helix</keyword>
<name>A0ABN5NUT0_9LEPT</name>
<dbReference type="Proteomes" id="UP000258889">
    <property type="component" value="Chromosome i"/>
</dbReference>
<protein>
    <submittedName>
        <fullName evidence="4">Uncharacterized protein</fullName>
    </submittedName>
</protein>
<evidence type="ECO:0000313" key="6">
    <source>
        <dbReference type="Proteomes" id="UP000258889"/>
    </source>
</evidence>
<gene>
    <name evidence="2" type="ORF">DQM28_07415</name>
    <name evidence="3" type="ORF">DQM28_07495</name>
    <name evidence="4" type="ORF">DQM28_07575</name>
    <name evidence="5" type="ORF">DQM28_07650</name>
</gene>
<dbReference type="EMBL" id="CP030144">
    <property type="protein sequence ID" value="AXR64089.1"/>
    <property type="molecule type" value="Genomic_DNA"/>
</dbReference>
<evidence type="ECO:0000313" key="4">
    <source>
        <dbReference type="EMBL" id="AXR64102.1"/>
    </source>
</evidence>
<reference evidence="4 6" key="1">
    <citation type="submission" date="2018-06" db="EMBL/GenBank/DDBJ databases">
        <authorList>
            <person name="Tortosa P."/>
        </authorList>
    </citation>
    <scope>NUCLEOTIDE SEQUENCE [LARGE SCALE GENOMIC DNA]</scope>
    <source>
        <strain evidence="4 6">MDI222</strain>
    </source>
</reference>
<dbReference type="EMBL" id="CP030144">
    <property type="protein sequence ID" value="AXR64102.1"/>
    <property type="molecule type" value="Genomic_DNA"/>
</dbReference>
<evidence type="ECO:0000313" key="3">
    <source>
        <dbReference type="EMBL" id="AXR64089.1"/>
    </source>
</evidence>
<proteinExistence type="predicted"/>
<keyword evidence="1" id="KW-0472">Membrane</keyword>
<keyword evidence="1" id="KW-0812">Transmembrane</keyword>
<feature type="transmembrane region" description="Helical" evidence="1">
    <location>
        <begin position="38"/>
        <end position="61"/>
    </location>
</feature>
<reference evidence="4 6" key="2">
    <citation type="submission" date="2018-09" db="EMBL/GenBank/DDBJ databases">
        <title>Complete Genome sequences of three Leptospira mayottensis isolates obtained from Tenrecid mammals endemic to the Malagasy region.</title>
        <authorList>
            <person name="Cordonin C."/>
            <person name="Toty C."/>
        </authorList>
    </citation>
    <scope>NUCLEOTIDE SEQUENCE [LARGE SCALE GENOMIC DNA]</scope>
    <source>
        <strain evidence="4 6">MDI222</strain>
    </source>
</reference>
<evidence type="ECO:0000313" key="5">
    <source>
        <dbReference type="EMBL" id="AXR64115.1"/>
    </source>
</evidence>
<accession>A0ABN5NUT0</accession>